<dbReference type="InterPro" id="IPR007313">
    <property type="entry name" value="FxsA"/>
</dbReference>
<keyword evidence="2" id="KW-0472">Membrane</keyword>
<evidence type="ECO:0000313" key="4">
    <source>
        <dbReference type="Proteomes" id="UP001500253"/>
    </source>
</evidence>
<dbReference type="EMBL" id="BAAASD010000052">
    <property type="protein sequence ID" value="GAA2369929.1"/>
    <property type="molecule type" value="Genomic_DNA"/>
</dbReference>
<evidence type="ECO:0000256" key="1">
    <source>
        <dbReference type="SAM" id="MobiDB-lite"/>
    </source>
</evidence>
<evidence type="ECO:0000256" key="2">
    <source>
        <dbReference type="SAM" id="Phobius"/>
    </source>
</evidence>
<accession>A0ABP5U545</accession>
<evidence type="ECO:0000313" key="3">
    <source>
        <dbReference type="EMBL" id="GAA2369929.1"/>
    </source>
</evidence>
<dbReference type="RefSeq" id="WP_346178751.1">
    <property type="nucleotide sequence ID" value="NZ_BAAASD010000052.1"/>
</dbReference>
<dbReference type="PANTHER" id="PTHR35335:SF1">
    <property type="entry name" value="UPF0716 PROTEIN FXSA"/>
    <property type="match status" value="1"/>
</dbReference>
<proteinExistence type="predicted"/>
<dbReference type="Proteomes" id="UP001500253">
    <property type="component" value="Unassembled WGS sequence"/>
</dbReference>
<keyword evidence="4" id="KW-1185">Reference proteome</keyword>
<keyword evidence="2" id="KW-0812">Transmembrane</keyword>
<protein>
    <submittedName>
        <fullName evidence="3">FxsA family protein</fullName>
    </submittedName>
</protein>
<feature type="region of interest" description="Disordered" evidence="1">
    <location>
        <begin position="146"/>
        <end position="187"/>
    </location>
</feature>
<sequence length="187" mass="20231">MTGPEQQTNPTRPKRSRARTFVPLGIAAWLVLEIWLLTVVAEATSGFAVFLLLLAGVVVGAAVIKRAGRRAWQNLSRSMQPGAEPRDPGEGGGSSFTMLGGLLLMMPGLISDVAALVCLFPPTRALLRGRAEAMLRRRVGYVPGPRGGGFGPGFEQDRLRHPDGKVIQGEVVRDDEDPRDPRPSRRD</sequence>
<feature type="transmembrane region" description="Helical" evidence="2">
    <location>
        <begin position="21"/>
        <end position="41"/>
    </location>
</feature>
<reference evidence="4" key="1">
    <citation type="journal article" date="2019" name="Int. J. Syst. Evol. Microbiol.">
        <title>The Global Catalogue of Microorganisms (GCM) 10K type strain sequencing project: providing services to taxonomists for standard genome sequencing and annotation.</title>
        <authorList>
            <consortium name="The Broad Institute Genomics Platform"/>
            <consortium name="The Broad Institute Genome Sequencing Center for Infectious Disease"/>
            <person name="Wu L."/>
            <person name="Ma J."/>
        </authorList>
    </citation>
    <scope>NUCLEOTIDE SEQUENCE [LARGE SCALE GENOMIC DNA]</scope>
    <source>
        <strain evidence="4">JCM 4316</strain>
    </source>
</reference>
<dbReference type="Pfam" id="PF04186">
    <property type="entry name" value="FxsA"/>
    <property type="match status" value="1"/>
</dbReference>
<name>A0ABP5U545_9ACTN</name>
<feature type="compositionally biased region" description="Basic and acidic residues" evidence="1">
    <location>
        <begin position="155"/>
        <end position="164"/>
    </location>
</feature>
<keyword evidence="2" id="KW-1133">Transmembrane helix</keyword>
<dbReference type="PANTHER" id="PTHR35335">
    <property type="entry name" value="UPF0716 PROTEIN FXSA"/>
    <property type="match status" value="1"/>
</dbReference>
<comment type="caution">
    <text evidence="3">The sequence shown here is derived from an EMBL/GenBank/DDBJ whole genome shotgun (WGS) entry which is preliminary data.</text>
</comment>
<feature type="transmembrane region" description="Helical" evidence="2">
    <location>
        <begin position="47"/>
        <end position="64"/>
    </location>
</feature>
<gene>
    <name evidence="3" type="ORF">GCM10010246_74900</name>
</gene>
<dbReference type="NCBIfam" id="NF008527">
    <property type="entry name" value="PRK11463.1-1"/>
    <property type="match status" value="1"/>
</dbReference>
<organism evidence="3 4">
    <name type="scientific">Streptomyces cuspidosporus</name>
    <dbReference type="NCBI Taxonomy" id="66882"/>
    <lineage>
        <taxon>Bacteria</taxon>
        <taxon>Bacillati</taxon>
        <taxon>Actinomycetota</taxon>
        <taxon>Actinomycetes</taxon>
        <taxon>Kitasatosporales</taxon>
        <taxon>Streptomycetaceae</taxon>
        <taxon>Streptomyces</taxon>
    </lineage>
</organism>
<dbReference type="NCBIfam" id="NF008528">
    <property type="entry name" value="PRK11463.1-2"/>
    <property type="match status" value="1"/>
</dbReference>